<dbReference type="EMBL" id="APJX01000005">
    <property type="protein sequence ID" value="EMS79264.1"/>
    <property type="molecule type" value="Genomic_DNA"/>
</dbReference>
<keyword evidence="3" id="KW-0808">Transferase</keyword>
<dbReference type="Pfam" id="PF10609">
    <property type="entry name" value="ParA"/>
    <property type="match status" value="1"/>
</dbReference>
<proteinExistence type="predicted"/>
<evidence type="ECO:0000256" key="1">
    <source>
        <dbReference type="ARBA" id="ARBA00022741"/>
    </source>
</evidence>
<dbReference type="InterPro" id="IPR027417">
    <property type="entry name" value="P-loop_NTPase"/>
</dbReference>
<dbReference type="NCBIfam" id="TIGR01007">
    <property type="entry name" value="eps_fam"/>
    <property type="match status" value="1"/>
</dbReference>
<organism evidence="3 4">
    <name type="scientific">Desulfotignum phosphitoxidans DSM 13687</name>
    <dbReference type="NCBI Taxonomy" id="1286635"/>
    <lineage>
        <taxon>Bacteria</taxon>
        <taxon>Pseudomonadati</taxon>
        <taxon>Thermodesulfobacteriota</taxon>
        <taxon>Desulfobacteria</taxon>
        <taxon>Desulfobacterales</taxon>
        <taxon>Desulfobacteraceae</taxon>
        <taxon>Desulfotignum</taxon>
    </lineage>
</organism>
<dbReference type="GO" id="GO:0005886">
    <property type="term" value="C:plasma membrane"/>
    <property type="evidence" value="ECO:0007669"/>
    <property type="project" value="TreeGrafter"/>
</dbReference>
<dbReference type="CDD" id="cd05387">
    <property type="entry name" value="BY-kinase"/>
    <property type="match status" value="1"/>
</dbReference>
<dbReference type="InterPro" id="IPR050445">
    <property type="entry name" value="Bact_polysacc_biosynth/exp"/>
</dbReference>
<protein>
    <submittedName>
        <fullName evidence="3">Putative exopolysaccharide biosynthesis protein YwqD</fullName>
        <ecNumber evidence="3">2.7.10.2</ecNumber>
    </submittedName>
</protein>
<dbReference type="PANTHER" id="PTHR32309">
    <property type="entry name" value="TYROSINE-PROTEIN KINASE"/>
    <property type="match status" value="1"/>
</dbReference>
<evidence type="ECO:0000313" key="3">
    <source>
        <dbReference type="EMBL" id="EMS79264.1"/>
    </source>
</evidence>
<dbReference type="PANTHER" id="PTHR32309:SF13">
    <property type="entry name" value="FERRIC ENTEROBACTIN TRANSPORT PROTEIN FEPE"/>
    <property type="match status" value="1"/>
</dbReference>
<gene>
    <name evidence="3" type="primary">ywqD</name>
    <name evidence="3" type="ORF">Dpo_5c01890</name>
</gene>
<dbReference type="InterPro" id="IPR033756">
    <property type="entry name" value="YlxH/NBP35"/>
</dbReference>
<comment type="caution">
    <text evidence="3">The sequence shown here is derived from an EMBL/GenBank/DDBJ whole genome shotgun (WGS) entry which is preliminary data.</text>
</comment>
<reference evidence="3 4" key="1">
    <citation type="journal article" date="2013" name="Genome Announc.">
        <title>Draft Genome Sequence of Desulfotignum phosphitoxidans DSM 13687 Strain FiPS-3.</title>
        <authorList>
            <person name="Poehlein A."/>
            <person name="Daniel R."/>
            <person name="Simeonova D.D."/>
        </authorList>
    </citation>
    <scope>NUCLEOTIDE SEQUENCE [LARGE SCALE GENOMIC DNA]</scope>
    <source>
        <strain evidence="3 4">DSM 13687</strain>
    </source>
</reference>
<dbReference type="SUPFAM" id="SSF52540">
    <property type="entry name" value="P-loop containing nucleoside triphosphate hydrolases"/>
    <property type="match status" value="1"/>
</dbReference>
<evidence type="ECO:0000256" key="2">
    <source>
        <dbReference type="ARBA" id="ARBA00022840"/>
    </source>
</evidence>
<keyword evidence="4" id="KW-1185">Reference proteome</keyword>
<dbReference type="AlphaFoldDB" id="S0G1D4"/>
<dbReference type="Gene3D" id="3.40.50.300">
    <property type="entry name" value="P-loop containing nucleotide triphosphate hydrolases"/>
    <property type="match status" value="1"/>
</dbReference>
<dbReference type="EC" id="2.7.10.2" evidence="3"/>
<keyword evidence="1" id="KW-0547">Nucleotide-binding</keyword>
<dbReference type="GO" id="GO:0005524">
    <property type="term" value="F:ATP binding"/>
    <property type="evidence" value="ECO:0007669"/>
    <property type="project" value="UniProtKB-KW"/>
</dbReference>
<name>S0G1D4_9BACT</name>
<dbReference type="GO" id="GO:0004715">
    <property type="term" value="F:non-membrane spanning protein tyrosine kinase activity"/>
    <property type="evidence" value="ECO:0007669"/>
    <property type="project" value="UniProtKB-EC"/>
</dbReference>
<evidence type="ECO:0000313" key="4">
    <source>
        <dbReference type="Proteomes" id="UP000014216"/>
    </source>
</evidence>
<dbReference type="Proteomes" id="UP000014216">
    <property type="component" value="Unassembled WGS sequence"/>
</dbReference>
<sequence length="268" mass="30113">MGKLFDALEKARQDHRVQEDEVPVHTVKTGEIPANDRQILPKTVHPSMVTLLKPHSLEAEQFRILKNNILFPEKGDPPRSIMITSPSPSEGKSFVAANLAVSIAKSIDEYVLLMDCDLRSPTLHTLFSFPEGPGLSDHLARAMPLPEMLKKTFINKLTLLPAGSIPQNPSELLSSEQMRTLLYEVKSRYRDRYVIIDTPPPNLTSETNAIARVVDGIVIVVRYGKTTRKQVENLIDIYGRKKILGVIKNFSKKPVLSRYPYSHYGNTS</sequence>
<accession>S0G1D4</accession>
<keyword evidence="2" id="KW-0067">ATP-binding</keyword>
<dbReference type="InterPro" id="IPR005702">
    <property type="entry name" value="Wzc-like_C"/>
</dbReference>
<dbReference type="RefSeq" id="WP_006966356.1">
    <property type="nucleotide sequence ID" value="NZ_APJX01000005.1"/>
</dbReference>